<dbReference type="Gene3D" id="3.40.50.970">
    <property type="match status" value="1"/>
</dbReference>
<accession>A0A1H0MVI1</accession>
<feature type="domain" description="Transketolase-like pyrimidine-binding" evidence="1">
    <location>
        <begin position="7"/>
        <end position="172"/>
    </location>
</feature>
<dbReference type="STRING" id="504798.SAMN05421871_102127"/>
<evidence type="ECO:0000313" key="3">
    <source>
        <dbReference type="Proteomes" id="UP000199651"/>
    </source>
</evidence>
<dbReference type="InterPro" id="IPR005475">
    <property type="entry name" value="Transketolase-like_Pyr-bd"/>
</dbReference>
<dbReference type="Gene3D" id="3.40.50.920">
    <property type="match status" value="1"/>
</dbReference>
<gene>
    <name evidence="2" type="ORF">SAMN05192558_10577</name>
</gene>
<dbReference type="EMBL" id="FNJB01000005">
    <property type="protein sequence ID" value="SDO84391.1"/>
    <property type="molecule type" value="Genomic_DNA"/>
</dbReference>
<dbReference type="InterPro" id="IPR009014">
    <property type="entry name" value="Transketo_C/PFOR_II"/>
</dbReference>
<dbReference type="InterPro" id="IPR033248">
    <property type="entry name" value="Transketolase_C"/>
</dbReference>
<sequence length="303" mass="32286">MTSVDLRTMREAFAEHLTEALDQDPRVALVLAAISRGLFERPSRDYPDRVVNVGIREQAMIGVAGGLALTGFRPVVHTYGPFLVERPYEQLKLDLGHQGVGAVLVSVGASYDNPAMGRTHQAPADVALFDTLPGWTVHVPGHPDEVGPLLAGAIAGDDRVYLRLSARSNARPLPVTGEFVPLKHGSLGTVVAVGPTLDNVLAATEGVDVSVLYTPTIRPFDSAGLRAAVDSTAPNVLVVEPYLRGTSAAQVADALADVPHRQRSIGVRRDLEVHAYGTPEQHDEIHGLDAAGIAKTLRELLGY</sequence>
<keyword evidence="3" id="KW-1185">Reference proteome</keyword>
<dbReference type="RefSeq" id="WP_091374552.1">
    <property type="nucleotide sequence ID" value="NZ_FNDV01000002.1"/>
</dbReference>
<dbReference type="SUPFAM" id="SSF52518">
    <property type="entry name" value="Thiamin diphosphate-binding fold (THDP-binding)"/>
    <property type="match status" value="1"/>
</dbReference>
<organism evidence="2 3">
    <name type="scientific">Actinokineospora alba</name>
    <dbReference type="NCBI Taxonomy" id="504798"/>
    <lineage>
        <taxon>Bacteria</taxon>
        <taxon>Bacillati</taxon>
        <taxon>Actinomycetota</taxon>
        <taxon>Actinomycetes</taxon>
        <taxon>Pseudonocardiales</taxon>
        <taxon>Pseudonocardiaceae</taxon>
        <taxon>Actinokineospora</taxon>
    </lineage>
</organism>
<dbReference type="PANTHER" id="PTHR43825">
    <property type="entry name" value="PYRUVATE DEHYDROGENASE E1 COMPONENT"/>
    <property type="match status" value="1"/>
</dbReference>
<evidence type="ECO:0000313" key="2">
    <source>
        <dbReference type="EMBL" id="SDO84391.1"/>
    </source>
</evidence>
<dbReference type="AlphaFoldDB" id="A0A1H0MVI1"/>
<dbReference type="GO" id="GO:0000287">
    <property type="term" value="F:magnesium ion binding"/>
    <property type="evidence" value="ECO:0007669"/>
    <property type="project" value="UniProtKB-ARBA"/>
</dbReference>
<dbReference type="OrthoDB" id="8732661at2"/>
<dbReference type="SUPFAM" id="SSF52922">
    <property type="entry name" value="TK C-terminal domain-like"/>
    <property type="match status" value="1"/>
</dbReference>
<dbReference type="Proteomes" id="UP000199651">
    <property type="component" value="Unassembled WGS sequence"/>
</dbReference>
<dbReference type="PANTHER" id="PTHR43825:SF1">
    <property type="entry name" value="TRANSKETOLASE-LIKE PYRIMIDINE-BINDING DOMAIN-CONTAINING PROTEIN"/>
    <property type="match status" value="1"/>
</dbReference>
<dbReference type="CDD" id="cd07033">
    <property type="entry name" value="TPP_PYR_DXS_TK_like"/>
    <property type="match status" value="1"/>
</dbReference>
<name>A0A1H0MVI1_9PSEU</name>
<evidence type="ECO:0000259" key="1">
    <source>
        <dbReference type="SMART" id="SM00861"/>
    </source>
</evidence>
<reference evidence="3" key="1">
    <citation type="submission" date="2016-10" db="EMBL/GenBank/DDBJ databases">
        <authorList>
            <person name="Varghese N."/>
            <person name="Submissions S."/>
        </authorList>
    </citation>
    <scope>NUCLEOTIDE SEQUENCE [LARGE SCALE GENOMIC DNA]</scope>
    <source>
        <strain evidence="3">IBRC-M 10655</strain>
    </source>
</reference>
<dbReference type="Pfam" id="PF02779">
    <property type="entry name" value="Transket_pyr"/>
    <property type="match status" value="1"/>
</dbReference>
<dbReference type="InterPro" id="IPR051157">
    <property type="entry name" value="PDH/Transketolase"/>
</dbReference>
<proteinExistence type="predicted"/>
<protein>
    <submittedName>
        <fullName evidence="2">Transketolase subunit B</fullName>
    </submittedName>
</protein>
<dbReference type="Pfam" id="PF02780">
    <property type="entry name" value="Transketolase_C"/>
    <property type="match status" value="1"/>
</dbReference>
<dbReference type="InterPro" id="IPR029061">
    <property type="entry name" value="THDP-binding"/>
</dbReference>
<dbReference type="SMART" id="SM00861">
    <property type="entry name" value="Transket_pyr"/>
    <property type="match status" value="1"/>
</dbReference>